<evidence type="ECO:0000313" key="15">
    <source>
        <dbReference type="Proteomes" id="UP000663801"/>
    </source>
</evidence>
<evidence type="ECO:0000256" key="5">
    <source>
        <dbReference type="ARBA" id="ARBA00022692"/>
    </source>
</evidence>
<keyword evidence="8 13" id="KW-0472">Membrane</keyword>
<dbReference type="PANTHER" id="PTHR14269">
    <property type="entry name" value="CDP-DIACYLGLYCEROL--GLYCEROL-3-PHOSPHATE 3-PHOSPHATIDYLTRANSFERASE-RELATED"/>
    <property type="match status" value="1"/>
</dbReference>
<proteinExistence type="inferred from homology"/>
<evidence type="ECO:0000256" key="4">
    <source>
        <dbReference type="ARBA" id="ARBA00022679"/>
    </source>
</evidence>
<keyword evidence="6 13" id="KW-1133">Transmembrane helix</keyword>
<dbReference type="Pfam" id="PF01066">
    <property type="entry name" value="CDP-OH_P_transf"/>
    <property type="match status" value="1"/>
</dbReference>
<dbReference type="RefSeq" id="WP_205258411.1">
    <property type="nucleotide sequence ID" value="NZ_BAAAPV010000006.1"/>
</dbReference>
<evidence type="ECO:0000256" key="1">
    <source>
        <dbReference type="ARBA" id="ARBA00004141"/>
    </source>
</evidence>
<keyword evidence="9" id="KW-0594">Phospholipid biosynthesis</keyword>
<dbReference type="GO" id="GO:0046474">
    <property type="term" value="P:glycerophospholipid biosynthetic process"/>
    <property type="evidence" value="ECO:0007669"/>
    <property type="project" value="TreeGrafter"/>
</dbReference>
<dbReference type="InterPro" id="IPR050324">
    <property type="entry name" value="CDP-alcohol_PTase-I"/>
</dbReference>
<feature type="compositionally biased region" description="Pro residues" evidence="12">
    <location>
        <begin position="1"/>
        <end position="16"/>
    </location>
</feature>
<evidence type="ECO:0000256" key="6">
    <source>
        <dbReference type="ARBA" id="ARBA00022989"/>
    </source>
</evidence>
<comment type="caution">
    <text evidence="14">The sequence shown here is derived from an EMBL/GenBank/DDBJ whole genome shotgun (WGS) entry which is preliminary data.</text>
</comment>
<keyword evidence="15" id="KW-1185">Reference proteome</keyword>
<dbReference type="AlphaFoldDB" id="A0A938YIG6"/>
<evidence type="ECO:0000256" key="13">
    <source>
        <dbReference type="SAM" id="Phobius"/>
    </source>
</evidence>
<keyword evidence="7" id="KW-0443">Lipid metabolism</keyword>
<keyword evidence="5 13" id="KW-0812">Transmembrane</keyword>
<name>A0A938YIG6_9ACTN</name>
<dbReference type="EMBL" id="JAERWL010000016">
    <property type="protein sequence ID" value="MBM9478296.1"/>
    <property type="molecule type" value="Genomic_DNA"/>
</dbReference>
<organism evidence="14 15">
    <name type="scientific">Nakamurella flavida</name>
    <dbReference type="NCBI Taxonomy" id="363630"/>
    <lineage>
        <taxon>Bacteria</taxon>
        <taxon>Bacillati</taxon>
        <taxon>Actinomycetota</taxon>
        <taxon>Actinomycetes</taxon>
        <taxon>Nakamurellales</taxon>
        <taxon>Nakamurellaceae</taxon>
        <taxon>Nakamurella</taxon>
    </lineage>
</organism>
<evidence type="ECO:0000256" key="10">
    <source>
        <dbReference type="ARBA" id="ARBA00023264"/>
    </source>
</evidence>
<comment type="subcellular location">
    <subcellularLocation>
        <location evidence="1">Membrane</location>
        <topology evidence="1">Multi-pass membrane protein</topology>
    </subcellularLocation>
</comment>
<dbReference type="Proteomes" id="UP000663801">
    <property type="component" value="Unassembled WGS sequence"/>
</dbReference>
<dbReference type="InterPro" id="IPR000462">
    <property type="entry name" value="CDP-OH_P_trans"/>
</dbReference>
<dbReference type="Gene3D" id="1.20.120.1760">
    <property type="match status" value="1"/>
</dbReference>
<evidence type="ECO:0000256" key="11">
    <source>
        <dbReference type="RuleBase" id="RU003750"/>
    </source>
</evidence>
<accession>A0A938YIG6</accession>
<feature type="transmembrane region" description="Helical" evidence="13">
    <location>
        <begin position="154"/>
        <end position="174"/>
    </location>
</feature>
<keyword evidence="3" id="KW-0444">Lipid biosynthesis</keyword>
<dbReference type="PANTHER" id="PTHR14269:SF62">
    <property type="entry name" value="CDP-DIACYLGLYCEROL--GLYCEROL-3-PHOSPHATE 3-PHOSPHATIDYLTRANSFERASE 1, CHLOROPLASTIC"/>
    <property type="match status" value="1"/>
</dbReference>
<comment type="similarity">
    <text evidence="2 11">Belongs to the CDP-alcohol phosphatidyltransferase class-I family.</text>
</comment>
<evidence type="ECO:0000313" key="14">
    <source>
        <dbReference type="EMBL" id="MBM9478296.1"/>
    </source>
</evidence>
<evidence type="ECO:0000256" key="7">
    <source>
        <dbReference type="ARBA" id="ARBA00023098"/>
    </source>
</evidence>
<feature type="compositionally biased region" description="Low complexity" evidence="12">
    <location>
        <begin position="17"/>
        <end position="31"/>
    </location>
</feature>
<feature type="region of interest" description="Disordered" evidence="12">
    <location>
        <begin position="1"/>
        <end position="33"/>
    </location>
</feature>
<dbReference type="GO" id="GO:0016780">
    <property type="term" value="F:phosphotransferase activity, for other substituted phosphate groups"/>
    <property type="evidence" value="ECO:0007669"/>
    <property type="project" value="InterPro"/>
</dbReference>
<reference evidence="14" key="1">
    <citation type="submission" date="2021-01" db="EMBL/GenBank/DDBJ databases">
        <title>KCTC 19127 draft genome.</title>
        <authorList>
            <person name="An D."/>
        </authorList>
    </citation>
    <scope>NUCLEOTIDE SEQUENCE</scope>
    <source>
        <strain evidence="14">KCTC 19127</strain>
    </source>
</reference>
<feature type="transmembrane region" description="Helical" evidence="13">
    <location>
        <begin position="186"/>
        <end position="206"/>
    </location>
</feature>
<evidence type="ECO:0000256" key="8">
    <source>
        <dbReference type="ARBA" id="ARBA00023136"/>
    </source>
</evidence>
<dbReference type="PROSITE" id="PS00379">
    <property type="entry name" value="CDP_ALCOHOL_P_TRANSF"/>
    <property type="match status" value="1"/>
</dbReference>
<evidence type="ECO:0000256" key="2">
    <source>
        <dbReference type="ARBA" id="ARBA00010441"/>
    </source>
</evidence>
<keyword evidence="10" id="KW-1208">Phospholipid metabolism</keyword>
<evidence type="ECO:0000256" key="3">
    <source>
        <dbReference type="ARBA" id="ARBA00022516"/>
    </source>
</evidence>
<sequence length="224" mass="23911">MSTPGPGSPPIDPTPAGPAGAAAPTDTGPAPVDHGPWTIPNALSVLRLAGVPLFLWLLLGPQADGWAMVVLALSALTDWADGKLARLLNQYSRLGELLDPAADRLYIVATLVAFVLRGFIPWWVAALIVGRDLVLALALPLVRRRGYAALPVHYVGKAATFCLLYALPLLLIAQGDSLLARIALPVGYGFFAWGVLLYLWSAAVYLGQVRWVVRNVPVRGPVRN</sequence>
<dbReference type="InterPro" id="IPR043130">
    <property type="entry name" value="CDP-OH_PTrfase_TM_dom"/>
</dbReference>
<keyword evidence="4 11" id="KW-0808">Transferase</keyword>
<protein>
    <submittedName>
        <fullName evidence="14">CDP-alcohol phosphatidyltransferase family protein</fullName>
    </submittedName>
</protein>
<evidence type="ECO:0000256" key="12">
    <source>
        <dbReference type="SAM" id="MobiDB-lite"/>
    </source>
</evidence>
<dbReference type="InterPro" id="IPR048254">
    <property type="entry name" value="CDP_ALCOHOL_P_TRANSF_CS"/>
</dbReference>
<evidence type="ECO:0000256" key="9">
    <source>
        <dbReference type="ARBA" id="ARBA00023209"/>
    </source>
</evidence>
<gene>
    <name evidence="14" type="ORF">JL107_17750</name>
</gene>
<dbReference type="GO" id="GO:0016020">
    <property type="term" value="C:membrane"/>
    <property type="evidence" value="ECO:0007669"/>
    <property type="project" value="UniProtKB-SubCell"/>
</dbReference>